<dbReference type="InterPro" id="IPR014303">
    <property type="entry name" value="RNA_pol_sigma-70_ECF"/>
</dbReference>
<protein>
    <submittedName>
        <fullName evidence="4">RNA polymerase subunit sigma-24</fullName>
    </submittedName>
</protein>
<feature type="domain" description="RNA polymerase sigma factor 70 region 4 type 2" evidence="3">
    <location>
        <begin position="106"/>
        <end position="158"/>
    </location>
</feature>
<dbReference type="InterPro" id="IPR052704">
    <property type="entry name" value="ECF_Sigma-70_Domain"/>
</dbReference>
<organism evidence="4 5">
    <name type="scientific">Dyella japonica DSM 16301</name>
    <dbReference type="NCBI Taxonomy" id="1440762"/>
    <lineage>
        <taxon>Bacteria</taxon>
        <taxon>Pseudomonadati</taxon>
        <taxon>Pseudomonadota</taxon>
        <taxon>Gammaproteobacteria</taxon>
        <taxon>Lysobacterales</taxon>
        <taxon>Rhodanobacteraceae</taxon>
        <taxon>Dyella</taxon>
    </lineage>
</organism>
<dbReference type="SUPFAM" id="SSF88659">
    <property type="entry name" value="Sigma3 and sigma4 domains of RNA polymerase sigma factors"/>
    <property type="match status" value="1"/>
</dbReference>
<evidence type="ECO:0000259" key="2">
    <source>
        <dbReference type="Pfam" id="PF04542"/>
    </source>
</evidence>
<dbReference type="STRING" id="1440762.Y882_09230"/>
<dbReference type="EMBL" id="JPLA01000023">
    <property type="protein sequence ID" value="KLD64056.1"/>
    <property type="molecule type" value="Genomic_DNA"/>
</dbReference>
<dbReference type="InterPro" id="IPR032710">
    <property type="entry name" value="NTF2-like_dom_sf"/>
</dbReference>
<evidence type="ECO:0000313" key="4">
    <source>
        <dbReference type="EMBL" id="KLD64056.1"/>
    </source>
</evidence>
<dbReference type="InterPro" id="IPR007627">
    <property type="entry name" value="RNA_pol_sigma70_r2"/>
</dbReference>
<dbReference type="PANTHER" id="PTHR30173:SF36">
    <property type="entry name" value="ECF RNA POLYMERASE SIGMA FACTOR SIGJ"/>
    <property type="match status" value="1"/>
</dbReference>
<dbReference type="PANTHER" id="PTHR30173">
    <property type="entry name" value="SIGMA 19 FACTOR"/>
    <property type="match status" value="1"/>
</dbReference>
<dbReference type="InterPro" id="IPR013324">
    <property type="entry name" value="RNA_pol_sigma_r3/r4-like"/>
</dbReference>
<dbReference type="Gene3D" id="1.10.10.10">
    <property type="entry name" value="Winged helix-like DNA-binding domain superfamily/Winged helix DNA-binding domain"/>
    <property type="match status" value="1"/>
</dbReference>
<dbReference type="RefSeq" id="WP_211259155.1">
    <property type="nucleotide sequence ID" value="NZ_JPLA01000023.1"/>
</dbReference>
<dbReference type="PATRIC" id="fig|1440762.4.peg.1344"/>
<dbReference type="Pfam" id="PF04542">
    <property type="entry name" value="Sigma70_r2"/>
    <property type="match status" value="1"/>
</dbReference>
<dbReference type="NCBIfam" id="NF007214">
    <property type="entry name" value="PRK09636.1"/>
    <property type="match status" value="1"/>
</dbReference>
<evidence type="ECO:0000313" key="5">
    <source>
        <dbReference type="Proteomes" id="UP000035481"/>
    </source>
</evidence>
<dbReference type="GO" id="GO:0006352">
    <property type="term" value="P:DNA-templated transcription initiation"/>
    <property type="evidence" value="ECO:0007669"/>
    <property type="project" value="InterPro"/>
</dbReference>
<dbReference type="GO" id="GO:0003677">
    <property type="term" value="F:DNA binding"/>
    <property type="evidence" value="ECO:0007669"/>
    <property type="project" value="InterPro"/>
</dbReference>
<sequence length="304" mass="33490">MNDANAIFYRLRPRLQAIAYSMLGSVADAEDAVQDVWLRWHGTDQAAVNNVEAWLVTATTRVAIDRLRSLKARREHYVGLWLPEPILTDGPATPEQIHERHGDVSVALLSMLERLSPEARAAFLLHEIFDVGYADIAETIGKNEAAARQIVHRAKSQLRDGEPKYAVSPEAHGRIVERFAQALSLGQFKLLKAMLADQAELIGDGGGIETSFPRPLLGGQRIAQLFYASNLRFKSALRIDLASINGELSVLRYIHDALESVQTVETDGDRIVRVRVQRNPEKLARIASELGVPLYSTGGASPAA</sequence>
<comment type="subunit">
    <text evidence="1">Interacts transiently with the RNA polymerase catalytic core formed by RpoA, RpoB, RpoC and RpoZ (2 alpha, 1 beta, 1 beta' and 1 omega subunit) to form the RNA polymerase holoenzyme that can initiate transcription.</text>
</comment>
<proteinExistence type="predicted"/>
<gene>
    <name evidence="4" type="ORF">Y882_09230</name>
</gene>
<evidence type="ECO:0000256" key="1">
    <source>
        <dbReference type="ARBA" id="ARBA00011344"/>
    </source>
</evidence>
<dbReference type="SUPFAM" id="SSF88946">
    <property type="entry name" value="Sigma2 domain of RNA polymerase sigma factors"/>
    <property type="match status" value="1"/>
</dbReference>
<feature type="domain" description="RNA polymerase sigma-70 region 2" evidence="2">
    <location>
        <begin position="10"/>
        <end position="71"/>
    </location>
</feature>
<evidence type="ECO:0000259" key="3">
    <source>
        <dbReference type="Pfam" id="PF08281"/>
    </source>
</evidence>
<dbReference type="SUPFAM" id="SSF54427">
    <property type="entry name" value="NTF2-like"/>
    <property type="match status" value="1"/>
</dbReference>
<accession>A0A0G9H3H6</accession>
<dbReference type="NCBIfam" id="TIGR02957">
    <property type="entry name" value="SigX4"/>
    <property type="match status" value="1"/>
</dbReference>
<dbReference type="Gene3D" id="1.10.1740.10">
    <property type="match status" value="1"/>
</dbReference>
<comment type="caution">
    <text evidence="4">The sequence shown here is derived from an EMBL/GenBank/DDBJ whole genome shotgun (WGS) entry which is preliminary data.</text>
</comment>
<dbReference type="InterPro" id="IPR013325">
    <property type="entry name" value="RNA_pol_sigma_r2"/>
</dbReference>
<name>A0A0G9H3H6_9GAMM</name>
<dbReference type="InterPro" id="IPR036388">
    <property type="entry name" value="WH-like_DNA-bd_sf"/>
</dbReference>
<dbReference type="Proteomes" id="UP000035481">
    <property type="component" value="Unassembled WGS sequence"/>
</dbReference>
<dbReference type="NCBIfam" id="TIGR02937">
    <property type="entry name" value="sigma70-ECF"/>
    <property type="match status" value="1"/>
</dbReference>
<dbReference type="InterPro" id="IPR014284">
    <property type="entry name" value="RNA_pol_sigma-70_dom"/>
</dbReference>
<dbReference type="GO" id="GO:0016987">
    <property type="term" value="F:sigma factor activity"/>
    <property type="evidence" value="ECO:0007669"/>
    <property type="project" value="InterPro"/>
</dbReference>
<dbReference type="AlphaFoldDB" id="A0A0G9H3H6"/>
<dbReference type="InterPro" id="IPR013249">
    <property type="entry name" value="RNA_pol_sigma70_r4_t2"/>
</dbReference>
<dbReference type="Pfam" id="PF08281">
    <property type="entry name" value="Sigma70_r4_2"/>
    <property type="match status" value="1"/>
</dbReference>
<reference evidence="4 5" key="1">
    <citation type="journal article" date="2015" name="Antonie Van Leeuwenhoek">
        <title>A phylogenomic and molecular marker based taxonomic framework for the order Xanthomonadales: proposal to transfer the families Algiphilaceae and Solimonadaceae to the order Nevskiales ord. nov. and to create a new family within the order Xanthomonadales, the family Rhodanobacteraceae fam. nov., containing the genus Rhodanobacter and its closest relatives.</title>
        <authorList>
            <person name="Naushad S."/>
            <person name="Adeolu M."/>
            <person name="Wong S."/>
            <person name="Sohail M."/>
            <person name="Schellhorn H.E."/>
            <person name="Gupta R.S."/>
        </authorList>
    </citation>
    <scope>NUCLEOTIDE SEQUENCE [LARGE SCALE GENOMIC DNA]</scope>
    <source>
        <strain evidence="4 5">DSM 16301</strain>
    </source>
</reference>